<feature type="transmembrane region" description="Helical" evidence="1">
    <location>
        <begin position="12"/>
        <end position="34"/>
    </location>
</feature>
<keyword evidence="1" id="KW-1133">Transmembrane helix</keyword>
<feature type="transmembrane region" description="Helical" evidence="1">
    <location>
        <begin position="89"/>
        <end position="107"/>
    </location>
</feature>
<keyword evidence="1" id="KW-0812">Transmembrane</keyword>
<keyword evidence="1" id="KW-0472">Membrane</keyword>
<accession>A0A255ZY47</accession>
<keyword evidence="3" id="KW-1185">Reference proteome</keyword>
<evidence type="ECO:0000313" key="3">
    <source>
        <dbReference type="Proteomes" id="UP000216605"/>
    </source>
</evidence>
<evidence type="ECO:0000313" key="2">
    <source>
        <dbReference type="EMBL" id="OYQ46477.1"/>
    </source>
</evidence>
<dbReference type="RefSeq" id="WP_094411864.1">
    <property type="nucleotide sequence ID" value="NZ_NOXV01000115.1"/>
</dbReference>
<gene>
    <name evidence="2" type="ORF">CHU92_01420</name>
</gene>
<dbReference type="Proteomes" id="UP000216605">
    <property type="component" value="Unassembled WGS sequence"/>
</dbReference>
<sequence length="147" mass="16980">MLKKLKLNPADCIIIGILLALLVSVRLFQDTLFYDPLIRFFKSDSKQLPDFNSVKLLAGLAFRYGINTVLSLGIVWFFFKDGQVVKLSAILYAIFFVMLLSAFYIVISSEEPNLLALFYVRRFLIQPLFLILFIPAVYYQKKLKQNP</sequence>
<reference evidence="2 3" key="1">
    <citation type="submission" date="2017-07" db="EMBL/GenBank/DDBJ databases">
        <title>Flavobacterium cyanobacteriorum sp. nov., isolated from cyanobacterial aggregates in a eutrophic lake.</title>
        <authorList>
            <person name="Cai H."/>
        </authorList>
    </citation>
    <scope>NUCLEOTIDE SEQUENCE [LARGE SCALE GENOMIC DNA]</scope>
    <source>
        <strain evidence="2 3">TH021</strain>
    </source>
</reference>
<protein>
    <submittedName>
        <fullName evidence="2">Exosortase F system-associated protein</fullName>
    </submittedName>
</protein>
<name>A0A255ZY47_9FLAO</name>
<proteinExistence type="predicted"/>
<feature type="transmembrane region" description="Helical" evidence="1">
    <location>
        <begin position="54"/>
        <end position="77"/>
    </location>
</feature>
<dbReference type="EMBL" id="NOXV01000115">
    <property type="protein sequence ID" value="OYQ46477.1"/>
    <property type="molecule type" value="Genomic_DNA"/>
</dbReference>
<comment type="caution">
    <text evidence="2">The sequence shown here is derived from an EMBL/GenBank/DDBJ whole genome shotgun (WGS) entry which is preliminary data.</text>
</comment>
<organism evidence="2 3">
    <name type="scientific">Flavobacterium cyanobacteriorum</name>
    <dbReference type="NCBI Taxonomy" id="2022802"/>
    <lineage>
        <taxon>Bacteria</taxon>
        <taxon>Pseudomonadati</taxon>
        <taxon>Bacteroidota</taxon>
        <taxon>Flavobacteriia</taxon>
        <taxon>Flavobacteriales</taxon>
        <taxon>Flavobacteriaceae</taxon>
        <taxon>Flavobacterium</taxon>
    </lineage>
</organism>
<dbReference type="AlphaFoldDB" id="A0A255ZY47"/>
<feature type="transmembrane region" description="Helical" evidence="1">
    <location>
        <begin position="119"/>
        <end position="139"/>
    </location>
</feature>
<dbReference type="OrthoDB" id="982493at2"/>
<dbReference type="NCBIfam" id="TIGR04127">
    <property type="entry name" value="flavo_near_exo"/>
    <property type="match status" value="1"/>
</dbReference>
<evidence type="ECO:0000256" key="1">
    <source>
        <dbReference type="SAM" id="Phobius"/>
    </source>
</evidence>
<dbReference type="InterPro" id="IPR026414">
    <property type="entry name" value="ExosoTase_F-assoc_memb"/>
</dbReference>